<dbReference type="GO" id="GO:0000146">
    <property type="term" value="F:microfilament motor activity"/>
    <property type="evidence" value="ECO:0007669"/>
    <property type="project" value="TreeGrafter"/>
</dbReference>
<feature type="compositionally biased region" description="Basic and acidic residues" evidence="1">
    <location>
        <begin position="301"/>
        <end position="311"/>
    </location>
</feature>
<gene>
    <name evidence="2" type="ORF">FOL47_003048</name>
</gene>
<dbReference type="EMBL" id="JAAPAO010000191">
    <property type="protein sequence ID" value="KAF4668426.1"/>
    <property type="molecule type" value="Genomic_DNA"/>
</dbReference>
<feature type="region of interest" description="Disordered" evidence="1">
    <location>
        <begin position="186"/>
        <end position="224"/>
    </location>
</feature>
<dbReference type="GO" id="GO:0005737">
    <property type="term" value="C:cytoplasm"/>
    <property type="evidence" value="ECO:0007669"/>
    <property type="project" value="TreeGrafter"/>
</dbReference>
<feature type="compositionally biased region" description="Low complexity" evidence="1">
    <location>
        <begin position="689"/>
        <end position="711"/>
    </location>
</feature>
<feature type="compositionally biased region" description="Basic and acidic residues" evidence="1">
    <location>
        <begin position="679"/>
        <end position="688"/>
    </location>
</feature>
<evidence type="ECO:0000313" key="3">
    <source>
        <dbReference type="Proteomes" id="UP000591131"/>
    </source>
</evidence>
<feature type="compositionally biased region" description="Low complexity" evidence="1">
    <location>
        <begin position="1054"/>
        <end position="1065"/>
    </location>
</feature>
<feature type="compositionally biased region" description="Polar residues" evidence="1">
    <location>
        <begin position="207"/>
        <end position="222"/>
    </location>
</feature>
<accession>A0A7J6MAM3</accession>
<dbReference type="GO" id="GO:0032982">
    <property type="term" value="C:myosin filament"/>
    <property type="evidence" value="ECO:0007669"/>
    <property type="project" value="TreeGrafter"/>
</dbReference>
<dbReference type="OrthoDB" id="440620at2759"/>
<dbReference type="GO" id="GO:0016460">
    <property type="term" value="C:myosin II complex"/>
    <property type="evidence" value="ECO:0007669"/>
    <property type="project" value="TreeGrafter"/>
</dbReference>
<feature type="compositionally biased region" description="Basic and acidic residues" evidence="1">
    <location>
        <begin position="1100"/>
        <end position="1117"/>
    </location>
</feature>
<dbReference type="PANTHER" id="PTHR45615">
    <property type="entry name" value="MYOSIN HEAVY CHAIN, NON-MUSCLE"/>
    <property type="match status" value="1"/>
</dbReference>
<feature type="region of interest" description="Disordered" evidence="1">
    <location>
        <begin position="679"/>
        <end position="724"/>
    </location>
</feature>
<feature type="region of interest" description="Disordered" evidence="1">
    <location>
        <begin position="1018"/>
        <end position="1080"/>
    </location>
</feature>
<sequence>MATEPSCFDPLWATIGASNQVNQHIGCSARSVKLVTKKQIFLILPDRDASAGLGAGAKAVRILPCSMNPQDSLRQWHSDGEIPENAVALSWTALSGKTRNSKGRLKVEAKVIGEDDSNAWWIMTDSEFERGSVSFTCYDEEHRNYYIRHNNAKIDACVEEVGSSGFKEAASFNLLIRSDCDPRTNRNGSSVMNISIDPSVLEDYQRGDNNTEASQRRSSTQEDATDALIESGIADDSPDQSAESELAELPVSHCNDGDDDTDAVGCIVVAESVRSQKRTREVRSAGKKKKKSGDDSTPEAKPSDPKKRRDSMMSVDELLVSGRIDRVPGRASAAHDSVFDLTLDHDDAADLSRIDPAPDSAAVYEELEETRRALQTALNKDIESQETIKLLRKQLDSARRSGKDSREIKQLRKELEKVTEESERAGAEAREMIKTLQQELELELQAKDEALNRSEALVEKLDTGEVEKQEAACTIKSLKKELKQKSERLQVLQRQRDDEAKAEGGHAEELARELEALQKLQNESQEVIKSLRSELESEGSRLRKLREELEAVKGGVKESTAAVRAELEAAEEARDASKAKVAKLEAELSDERAVVAELREEQDAANARWQEIEREKQGKEAEVQELMKRLKSLESLPGDLQIARARMNKAEEEKMTAELEVFGLESKIELLEKRLEEREQALKEKEEAATGGAAAGKPPLPPSAAAKSASSNENRRKSHEVRSRLSVEMDEAVAGMLGVTRAATAEPVEAGEMEKCNNMILELQMEVKKRDEWLDECEEECQMWKARYEHKKEQLEEGLAKYRRIKEELEEAEEERTGLKAEAQRLSMELGRVCEAKEELERTVQQLKEAGASASQRPLTRTTATSTSVTMRSLTVSEQRLEALKTESAKLKHDVDSFENVKRAVEARAESAEKKLDFLRKEKKELEGALEMVTDELTVVAAERTRLLHAHSQAQDELKALKTGIAGVSDYNAAIKEAMRDAQRSARACHDHNGDEQGGGTVVGVMGYQSAETSKGFEVQPQQAEEPPTVKETFQAARKGWQARANTVREAESETVPEPTEVPSAKTPPKEPSVGGGQQAEGVLSPLSVRMSELPQCQPTEKESDKENAPVEIIHEESEADVATDDEEQTRDPLKPSNSQPKITPLNPGVTPSKIGKPRNPGVIPGLTPLTISKPHRVRQMAQAFTASACAAAQSPKKPLEPFPKPQTKNPVSFRMLGKFDGKPEE</sequence>
<dbReference type="PANTHER" id="PTHR45615:SF40">
    <property type="entry name" value="MYOSIN HEAVY CHAIN, NON-MUSCLE"/>
    <property type="match status" value="1"/>
</dbReference>
<dbReference type="Proteomes" id="UP000591131">
    <property type="component" value="Unassembled WGS sequence"/>
</dbReference>
<organism evidence="2 3">
    <name type="scientific">Perkinsus chesapeaki</name>
    <name type="common">Clam parasite</name>
    <name type="synonym">Perkinsus andrewsi</name>
    <dbReference type="NCBI Taxonomy" id="330153"/>
    <lineage>
        <taxon>Eukaryota</taxon>
        <taxon>Sar</taxon>
        <taxon>Alveolata</taxon>
        <taxon>Perkinsozoa</taxon>
        <taxon>Perkinsea</taxon>
        <taxon>Perkinsida</taxon>
        <taxon>Perkinsidae</taxon>
        <taxon>Perkinsus</taxon>
    </lineage>
</organism>
<name>A0A7J6MAM3_PERCH</name>
<dbReference type="GO" id="GO:0051015">
    <property type="term" value="F:actin filament binding"/>
    <property type="evidence" value="ECO:0007669"/>
    <property type="project" value="TreeGrafter"/>
</dbReference>
<protein>
    <submittedName>
        <fullName evidence="2">Uncharacterized protein</fullName>
    </submittedName>
</protein>
<feature type="compositionally biased region" description="Acidic residues" evidence="1">
    <location>
        <begin position="1118"/>
        <end position="1129"/>
    </location>
</feature>
<proteinExistence type="predicted"/>
<evidence type="ECO:0000313" key="2">
    <source>
        <dbReference type="EMBL" id="KAF4668426.1"/>
    </source>
</evidence>
<dbReference type="AlphaFoldDB" id="A0A7J6MAM3"/>
<feature type="region of interest" description="Disordered" evidence="1">
    <location>
        <begin position="488"/>
        <end position="507"/>
    </location>
</feature>
<comment type="caution">
    <text evidence="2">The sequence shown here is derived from an EMBL/GenBank/DDBJ whole genome shotgun (WGS) entry which is preliminary data.</text>
</comment>
<feature type="region of interest" description="Disordered" evidence="1">
    <location>
        <begin position="1093"/>
        <end position="1169"/>
    </location>
</feature>
<keyword evidence="3" id="KW-1185">Reference proteome</keyword>
<feature type="compositionally biased region" description="Low complexity" evidence="1">
    <location>
        <begin position="857"/>
        <end position="870"/>
    </location>
</feature>
<feature type="region of interest" description="Disordered" evidence="1">
    <location>
        <begin position="275"/>
        <end position="314"/>
    </location>
</feature>
<evidence type="ECO:0000256" key="1">
    <source>
        <dbReference type="SAM" id="MobiDB-lite"/>
    </source>
</evidence>
<reference evidence="2 3" key="1">
    <citation type="submission" date="2020-04" db="EMBL/GenBank/DDBJ databases">
        <title>Perkinsus chesapeaki whole genome sequence.</title>
        <authorList>
            <person name="Bogema D.R."/>
        </authorList>
    </citation>
    <scope>NUCLEOTIDE SEQUENCE [LARGE SCALE GENOMIC DNA]</scope>
    <source>
        <strain evidence="2">ATCC PRA-425</strain>
    </source>
</reference>
<feature type="region of interest" description="Disordered" evidence="1">
    <location>
        <begin position="849"/>
        <end position="870"/>
    </location>
</feature>
<feature type="region of interest" description="Disordered" evidence="1">
    <location>
        <begin position="1189"/>
        <end position="1226"/>
    </location>
</feature>